<dbReference type="InterPro" id="IPR052562">
    <property type="entry name" value="Ketohexokinase-related"/>
</dbReference>
<protein>
    <submittedName>
        <fullName evidence="7">Sulfofructose kinase</fullName>
    </submittedName>
</protein>
<accession>A0A5A7N7H7</accession>
<dbReference type="PROSITE" id="PS00584">
    <property type="entry name" value="PFKB_KINASES_2"/>
    <property type="match status" value="1"/>
</dbReference>
<dbReference type="PANTHER" id="PTHR42774:SF3">
    <property type="entry name" value="KETOHEXOKINASE"/>
    <property type="match status" value="1"/>
</dbReference>
<keyword evidence="3 4" id="KW-0418">Kinase</keyword>
<feature type="domain" description="Carbohydrate kinase PfkB" evidence="6">
    <location>
        <begin position="1"/>
        <end position="286"/>
    </location>
</feature>
<comment type="caution">
    <text evidence="7">The sequence shown here is derived from an EMBL/GenBank/DDBJ whole genome shotgun (WGS) entry which is preliminary data.</text>
</comment>
<dbReference type="Pfam" id="PF00294">
    <property type="entry name" value="PfkB"/>
    <property type="match status" value="1"/>
</dbReference>
<sequence length="296" mass="31082">MARILCLGHAVQDLLFSVESLPDRGEKYRASACSQMGGGPAATAAVAIVRLGGEASLITRLGDDPIADLITAELADYGVELSHLRRYPGCRSSLSSVCVDRSGERMIVNFLDPAIPDACDWLTSVDIRPFAACLADCRWPKGATALLDQAKKHGIPAILDADMPLAGQDGLIRAASHIAFSQPGLADYCGKDDPEAMLAMIARKTGAWCCVTLGAAGTLVHDQRAITHFPAPKVTVRDTLGAGDVWHGAFALALGEGKDEPDAVRFANQAAAIKVSRPGGRAGVPSRADLEAFPDP</sequence>
<proteinExistence type="inferred from homology"/>
<dbReference type="Gene3D" id="3.40.1190.20">
    <property type="match status" value="1"/>
</dbReference>
<dbReference type="GO" id="GO:0016301">
    <property type="term" value="F:kinase activity"/>
    <property type="evidence" value="ECO:0007669"/>
    <property type="project" value="UniProtKB-KW"/>
</dbReference>
<dbReference type="AlphaFoldDB" id="A0A5A7N7H7"/>
<evidence type="ECO:0000256" key="3">
    <source>
        <dbReference type="ARBA" id="ARBA00022777"/>
    </source>
</evidence>
<gene>
    <name evidence="7" type="ORF">JCM17846_19650</name>
</gene>
<dbReference type="InterPro" id="IPR029056">
    <property type="entry name" value="Ribokinase-like"/>
</dbReference>
<dbReference type="PRINTS" id="PR00990">
    <property type="entry name" value="RIBOKINASE"/>
</dbReference>
<dbReference type="InterPro" id="IPR002173">
    <property type="entry name" value="Carboh/pur_kinase_PfkB_CS"/>
</dbReference>
<name>A0A5A7N7H7_9PROT</name>
<evidence type="ECO:0000313" key="8">
    <source>
        <dbReference type="Proteomes" id="UP000324996"/>
    </source>
</evidence>
<dbReference type="InterPro" id="IPR011611">
    <property type="entry name" value="PfkB_dom"/>
</dbReference>
<evidence type="ECO:0000256" key="2">
    <source>
        <dbReference type="ARBA" id="ARBA00022679"/>
    </source>
</evidence>
<organism evidence="7 8">
    <name type="scientific">Iodidimonas nitroreducens</name>
    <dbReference type="NCBI Taxonomy" id="1236968"/>
    <lineage>
        <taxon>Bacteria</taxon>
        <taxon>Pseudomonadati</taxon>
        <taxon>Pseudomonadota</taxon>
        <taxon>Alphaproteobacteria</taxon>
        <taxon>Iodidimonadales</taxon>
        <taxon>Iodidimonadaceae</taxon>
        <taxon>Iodidimonas</taxon>
    </lineage>
</organism>
<dbReference type="SUPFAM" id="SSF53613">
    <property type="entry name" value="Ribokinase-like"/>
    <property type="match status" value="1"/>
</dbReference>
<keyword evidence="2 4" id="KW-0808">Transferase</keyword>
<comment type="similarity">
    <text evidence="1 4">Belongs to the carbohydrate kinase PfkB family.</text>
</comment>
<evidence type="ECO:0000313" key="7">
    <source>
        <dbReference type="EMBL" id="GER04283.1"/>
    </source>
</evidence>
<dbReference type="EMBL" id="BKCN01000009">
    <property type="protein sequence ID" value="GER04283.1"/>
    <property type="molecule type" value="Genomic_DNA"/>
</dbReference>
<evidence type="ECO:0000259" key="6">
    <source>
        <dbReference type="Pfam" id="PF00294"/>
    </source>
</evidence>
<dbReference type="Proteomes" id="UP000324996">
    <property type="component" value="Unassembled WGS sequence"/>
</dbReference>
<dbReference type="PANTHER" id="PTHR42774">
    <property type="entry name" value="PHOSPHOTRANSFERASE SYSTEM TRANSPORT PROTEIN"/>
    <property type="match status" value="1"/>
</dbReference>
<feature type="region of interest" description="Disordered" evidence="5">
    <location>
        <begin position="277"/>
        <end position="296"/>
    </location>
</feature>
<evidence type="ECO:0000256" key="5">
    <source>
        <dbReference type="SAM" id="MobiDB-lite"/>
    </source>
</evidence>
<evidence type="ECO:0000256" key="1">
    <source>
        <dbReference type="ARBA" id="ARBA00010688"/>
    </source>
</evidence>
<evidence type="ECO:0000256" key="4">
    <source>
        <dbReference type="RuleBase" id="RU003704"/>
    </source>
</evidence>
<dbReference type="RefSeq" id="WP_042084938.1">
    <property type="nucleotide sequence ID" value="NZ_BKCN01000009.1"/>
</dbReference>
<keyword evidence="8" id="KW-1185">Reference proteome</keyword>
<reference evidence="7 8" key="1">
    <citation type="submission" date="2019-09" db="EMBL/GenBank/DDBJ databases">
        <title>NBRP : Genome information of microbial organism related human and environment.</title>
        <authorList>
            <person name="Hattori M."/>
            <person name="Oshima K."/>
            <person name="Inaba H."/>
            <person name="Suda W."/>
            <person name="Sakamoto M."/>
            <person name="Iino T."/>
            <person name="Kitahara M."/>
            <person name="Oshida Y."/>
            <person name="Iida T."/>
            <person name="Kudo T."/>
            <person name="Itoh T."/>
            <person name="Ohkuma M."/>
        </authorList>
    </citation>
    <scope>NUCLEOTIDE SEQUENCE [LARGE SCALE GENOMIC DNA]</scope>
    <source>
        <strain evidence="7 8">Q-1</strain>
    </source>
</reference>
<dbReference type="InterPro" id="IPR002139">
    <property type="entry name" value="Ribo/fructo_kinase"/>
</dbReference>